<feature type="transmembrane region" description="Helical" evidence="2">
    <location>
        <begin position="79"/>
        <end position="101"/>
    </location>
</feature>
<organism evidence="4 5">
    <name type="scientific">Raphidocelis subcapitata</name>
    <dbReference type="NCBI Taxonomy" id="307507"/>
    <lineage>
        <taxon>Eukaryota</taxon>
        <taxon>Viridiplantae</taxon>
        <taxon>Chlorophyta</taxon>
        <taxon>core chlorophytes</taxon>
        <taxon>Chlorophyceae</taxon>
        <taxon>CS clade</taxon>
        <taxon>Sphaeropleales</taxon>
        <taxon>Selenastraceae</taxon>
        <taxon>Raphidocelis</taxon>
    </lineage>
</organism>
<proteinExistence type="predicted"/>
<comment type="caution">
    <text evidence="4">The sequence shown here is derived from an EMBL/GenBank/DDBJ whole genome shotgun (WGS) entry which is preliminary data.</text>
</comment>
<sequence length="238" mass="24815">MLRVLAAGAAAGLALGGLAQRLLMRGDGGGEEEDEGRRDGGSECSGSGRDADGDGDGARARSGGAAPRWWRQWPRLGRAAAAALGVTAAVAALGLGVGRHVRRRRRAARRGKEGRIPLRDLVRFKERQWFIEELENSRDGDPNAMLRLAKMYLHGQGCAASVAMAQEWLRKARYQGAGASLEELFATDDPDPRGKLRRLIAAEERRRAARRAVGGSGSGGGGGGGGPGGAAVGTARAA</sequence>
<keyword evidence="2" id="KW-0472">Membrane</keyword>
<dbReference type="EMBL" id="BDRX01000038">
    <property type="protein sequence ID" value="GBF93154.1"/>
    <property type="molecule type" value="Genomic_DNA"/>
</dbReference>
<dbReference type="Gene3D" id="1.25.40.10">
    <property type="entry name" value="Tetratricopeptide repeat domain"/>
    <property type="match status" value="1"/>
</dbReference>
<dbReference type="AlphaFoldDB" id="A0A2V0NZV0"/>
<feature type="region of interest" description="Disordered" evidence="1">
    <location>
        <begin position="26"/>
        <end position="66"/>
    </location>
</feature>
<evidence type="ECO:0000313" key="5">
    <source>
        <dbReference type="Proteomes" id="UP000247498"/>
    </source>
</evidence>
<keyword evidence="3" id="KW-0732">Signal</keyword>
<dbReference type="InterPro" id="IPR011990">
    <property type="entry name" value="TPR-like_helical_dom_sf"/>
</dbReference>
<evidence type="ECO:0000256" key="2">
    <source>
        <dbReference type="SAM" id="Phobius"/>
    </source>
</evidence>
<feature type="compositionally biased region" description="Basic and acidic residues" evidence="1">
    <location>
        <begin position="49"/>
        <end position="59"/>
    </location>
</feature>
<dbReference type="Proteomes" id="UP000247498">
    <property type="component" value="Unassembled WGS sequence"/>
</dbReference>
<keyword evidence="2" id="KW-1133">Transmembrane helix</keyword>
<keyword evidence="2" id="KW-0812">Transmembrane</keyword>
<evidence type="ECO:0008006" key="6">
    <source>
        <dbReference type="Google" id="ProtNLM"/>
    </source>
</evidence>
<keyword evidence="5" id="KW-1185">Reference proteome</keyword>
<reference evidence="4 5" key="1">
    <citation type="journal article" date="2018" name="Sci. Rep.">
        <title>Raphidocelis subcapitata (=Pseudokirchneriella subcapitata) provides an insight into genome evolution and environmental adaptations in the Sphaeropleales.</title>
        <authorList>
            <person name="Suzuki S."/>
            <person name="Yamaguchi H."/>
            <person name="Nakajima N."/>
            <person name="Kawachi M."/>
        </authorList>
    </citation>
    <scope>NUCLEOTIDE SEQUENCE [LARGE SCALE GENOMIC DNA]</scope>
    <source>
        <strain evidence="4 5">NIES-35</strain>
    </source>
</reference>
<evidence type="ECO:0000256" key="1">
    <source>
        <dbReference type="SAM" id="MobiDB-lite"/>
    </source>
</evidence>
<feature type="compositionally biased region" description="Gly residues" evidence="1">
    <location>
        <begin position="214"/>
        <end position="231"/>
    </location>
</feature>
<gene>
    <name evidence="4" type="ORF">Rsub_05885</name>
</gene>
<accession>A0A2V0NZV0</accession>
<dbReference type="SUPFAM" id="SSF81901">
    <property type="entry name" value="HCP-like"/>
    <property type="match status" value="1"/>
</dbReference>
<dbReference type="InterPro" id="IPR006597">
    <property type="entry name" value="Sel1-like"/>
</dbReference>
<feature type="chain" id="PRO_5016128411" description="Sel1 repeat family protein" evidence="3">
    <location>
        <begin position="20"/>
        <end position="238"/>
    </location>
</feature>
<evidence type="ECO:0000313" key="4">
    <source>
        <dbReference type="EMBL" id="GBF93154.1"/>
    </source>
</evidence>
<protein>
    <recommendedName>
        <fullName evidence="6">Sel1 repeat family protein</fullName>
    </recommendedName>
</protein>
<dbReference type="OrthoDB" id="537645at2759"/>
<dbReference type="SMART" id="SM00671">
    <property type="entry name" value="SEL1"/>
    <property type="match status" value="1"/>
</dbReference>
<feature type="signal peptide" evidence="3">
    <location>
        <begin position="1"/>
        <end position="19"/>
    </location>
</feature>
<evidence type="ECO:0000256" key="3">
    <source>
        <dbReference type="SAM" id="SignalP"/>
    </source>
</evidence>
<feature type="region of interest" description="Disordered" evidence="1">
    <location>
        <begin position="207"/>
        <end position="238"/>
    </location>
</feature>
<dbReference type="InParanoid" id="A0A2V0NZV0"/>
<name>A0A2V0NZV0_9CHLO</name>